<dbReference type="AlphaFoldDB" id="A0A5C8NZ45"/>
<dbReference type="GO" id="GO:0030288">
    <property type="term" value="C:outer membrane-bounded periplasmic space"/>
    <property type="evidence" value="ECO:0007669"/>
    <property type="project" value="TreeGrafter"/>
</dbReference>
<protein>
    <recommendedName>
        <fullName evidence="4">SH3b domain-containing protein</fullName>
    </recommendedName>
</protein>
<feature type="domain" description="SH3b" evidence="4">
    <location>
        <begin position="31"/>
        <end position="93"/>
    </location>
</feature>
<dbReference type="InterPro" id="IPR050695">
    <property type="entry name" value="N-acetylmuramoyl_amidase_3"/>
</dbReference>
<dbReference type="Gene3D" id="3.40.630.40">
    <property type="entry name" value="Zn-dependent exopeptidases"/>
    <property type="match status" value="1"/>
</dbReference>
<proteinExistence type="predicted"/>
<dbReference type="PANTHER" id="PTHR30404">
    <property type="entry name" value="N-ACETYLMURAMOYL-L-ALANINE AMIDASE"/>
    <property type="match status" value="1"/>
</dbReference>
<dbReference type="PANTHER" id="PTHR30404:SF0">
    <property type="entry name" value="N-ACETYLMURAMOYL-L-ALANINE AMIDASE AMIC"/>
    <property type="match status" value="1"/>
</dbReference>
<dbReference type="CDD" id="cd02696">
    <property type="entry name" value="MurNAc-LAA"/>
    <property type="match status" value="1"/>
</dbReference>
<dbReference type="Pfam" id="PF08239">
    <property type="entry name" value="SH3_3"/>
    <property type="match status" value="1"/>
</dbReference>
<evidence type="ECO:0000313" key="5">
    <source>
        <dbReference type="EMBL" id="TXL66534.1"/>
    </source>
</evidence>
<name>A0A5C8NZ45_9BACI</name>
<dbReference type="SUPFAM" id="SSF53187">
    <property type="entry name" value="Zn-dependent exopeptidases"/>
    <property type="match status" value="1"/>
</dbReference>
<feature type="compositionally biased region" description="Basic and acidic residues" evidence="3">
    <location>
        <begin position="176"/>
        <end position="189"/>
    </location>
</feature>
<feature type="region of interest" description="Disordered" evidence="3">
    <location>
        <begin position="95"/>
        <end position="189"/>
    </location>
</feature>
<evidence type="ECO:0000259" key="4">
    <source>
        <dbReference type="PROSITE" id="PS51781"/>
    </source>
</evidence>
<keyword evidence="2" id="KW-0961">Cell wall biogenesis/degradation</keyword>
<feature type="compositionally biased region" description="Basic and acidic residues" evidence="3">
    <location>
        <begin position="116"/>
        <end position="145"/>
    </location>
</feature>
<dbReference type="InterPro" id="IPR003646">
    <property type="entry name" value="SH3-like_bac-type"/>
</dbReference>
<dbReference type="GO" id="GO:0071555">
    <property type="term" value="P:cell wall organization"/>
    <property type="evidence" value="ECO:0007669"/>
    <property type="project" value="UniProtKB-KW"/>
</dbReference>
<evidence type="ECO:0000256" key="3">
    <source>
        <dbReference type="SAM" id="MobiDB-lite"/>
    </source>
</evidence>
<evidence type="ECO:0000313" key="6">
    <source>
        <dbReference type="Proteomes" id="UP000321574"/>
    </source>
</evidence>
<dbReference type="Gene3D" id="2.30.30.40">
    <property type="entry name" value="SH3 Domains"/>
    <property type="match status" value="1"/>
</dbReference>
<dbReference type="PROSITE" id="PS51781">
    <property type="entry name" value="SH3B"/>
    <property type="match status" value="1"/>
</dbReference>
<dbReference type="RefSeq" id="WP_147665934.1">
    <property type="nucleotide sequence ID" value="NZ_VDUW01000002.1"/>
</dbReference>
<keyword evidence="1" id="KW-0378">Hydrolase</keyword>
<gene>
    <name evidence="5" type="ORF">FHP05_03875</name>
</gene>
<dbReference type="GO" id="GO:0008745">
    <property type="term" value="F:N-acetylmuramoyl-L-alanine amidase activity"/>
    <property type="evidence" value="ECO:0007669"/>
    <property type="project" value="InterPro"/>
</dbReference>
<dbReference type="EMBL" id="VDUW01000002">
    <property type="protein sequence ID" value="TXL66534.1"/>
    <property type="molecule type" value="Genomic_DNA"/>
</dbReference>
<feature type="compositionally biased region" description="Basic and acidic residues" evidence="3">
    <location>
        <begin position="152"/>
        <end position="169"/>
    </location>
</feature>
<dbReference type="InterPro" id="IPR002508">
    <property type="entry name" value="MurNAc-LAA_cat"/>
</dbReference>
<feature type="compositionally biased region" description="Acidic residues" evidence="3">
    <location>
        <begin position="95"/>
        <end position="115"/>
    </location>
</feature>
<comment type="caution">
    <text evidence="5">The sequence shown here is derived from an EMBL/GenBank/DDBJ whole genome shotgun (WGS) entry which is preliminary data.</text>
</comment>
<sequence>MKNLRIFTFITCILALIFIFLPLSKVTASEGDLYIVNTTELNMRIAPSNEAKIVGQLEYGSKLTVFAEDDGWGKTFFEGEKVWVAIEFLQPLEEKAEEVEEQNQDETETEQVEENTENKEREVKDKSDKQTENKEQHNHPSHSLEIEPDVVDQEKDKNNEPDAREEVANDKNIPTHTHETREKVKQKKELPPVKTMKPTPVKISKHALSIMDSLANFEIVIDAGHGGKDAGTIQDGILEKDLTLSTAKKVANHLKEAGASVTMTRTNDSFIPLSKRVHISERMNADAFISIHFDSFSNASVKGLTSHYSHNNQSKKLAQFIQNSLTKRIDMKNRGVRHSNFFVLRENSQKAVLLELGFMSNSSDWEEIRSVNFQDKVATAVVDGLYDYFYQ</sequence>
<organism evidence="5 6">
    <name type="scientific">Cerasibacillus terrae</name>
    <dbReference type="NCBI Taxonomy" id="2498845"/>
    <lineage>
        <taxon>Bacteria</taxon>
        <taxon>Bacillati</taxon>
        <taxon>Bacillota</taxon>
        <taxon>Bacilli</taxon>
        <taxon>Bacillales</taxon>
        <taxon>Bacillaceae</taxon>
        <taxon>Cerasibacillus</taxon>
    </lineage>
</organism>
<dbReference type="GO" id="GO:0009253">
    <property type="term" value="P:peptidoglycan catabolic process"/>
    <property type="evidence" value="ECO:0007669"/>
    <property type="project" value="InterPro"/>
</dbReference>
<dbReference type="SMART" id="SM00646">
    <property type="entry name" value="Ami_3"/>
    <property type="match status" value="1"/>
</dbReference>
<accession>A0A5C8NZ45</accession>
<evidence type="ECO:0000256" key="2">
    <source>
        <dbReference type="ARBA" id="ARBA00023316"/>
    </source>
</evidence>
<keyword evidence="6" id="KW-1185">Reference proteome</keyword>
<dbReference type="SMART" id="SM00287">
    <property type="entry name" value="SH3b"/>
    <property type="match status" value="1"/>
</dbReference>
<dbReference type="Proteomes" id="UP000321574">
    <property type="component" value="Unassembled WGS sequence"/>
</dbReference>
<dbReference type="OrthoDB" id="9806267at2"/>
<reference evidence="5 6" key="1">
    <citation type="submission" date="2019-06" db="EMBL/GenBank/DDBJ databases">
        <title>Cerasibacillus sp. nov., isolated from maize field.</title>
        <authorList>
            <person name="Lin S.-Y."/>
            <person name="Tsai C.-F."/>
            <person name="Young C.-C."/>
        </authorList>
    </citation>
    <scope>NUCLEOTIDE SEQUENCE [LARGE SCALE GENOMIC DNA]</scope>
    <source>
        <strain evidence="5 6">CC-CFT480</strain>
    </source>
</reference>
<dbReference type="Pfam" id="PF01520">
    <property type="entry name" value="Amidase_3"/>
    <property type="match status" value="1"/>
</dbReference>
<evidence type="ECO:0000256" key="1">
    <source>
        <dbReference type="ARBA" id="ARBA00022801"/>
    </source>
</evidence>